<organism evidence="3 4">
    <name type="scientific">Emergomyces pasteurianus Ep9510</name>
    <dbReference type="NCBI Taxonomy" id="1447872"/>
    <lineage>
        <taxon>Eukaryota</taxon>
        <taxon>Fungi</taxon>
        <taxon>Dikarya</taxon>
        <taxon>Ascomycota</taxon>
        <taxon>Pezizomycotina</taxon>
        <taxon>Eurotiomycetes</taxon>
        <taxon>Eurotiomycetidae</taxon>
        <taxon>Onygenales</taxon>
        <taxon>Ajellomycetaceae</taxon>
        <taxon>Emergomyces</taxon>
    </lineage>
</organism>
<feature type="compositionally biased region" description="Polar residues" evidence="1">
    <location>
        <begin position="108"/>
        <end position="130"/>
    </location>
</feature>
<proteinExistence type="predicted"/>
<name>A0A1J9PTS6_9EURO</name>
<evidence type="ECO:0000313" key="4">
    <source>
        <dbReference type="Proteomes" id="UP000182235"/>
    </source>
</evidence>
<dbReference type="Proteomes" id="UP000182235">
    <property type="component" value="Unassembled WGS sequence"/>
</dbReference>
<feature type="region of interest" description="Disordered" evidence="1">
    <location>
        <begin position="108"/>
        <end position="136"/>
    </location>
</feature>
<dbReference type="STRING" id="1447872.A0A1J9PTS6"/>
<evidence type="ECO:0000256" key="1">
    <source>
        <dbReference type="SAM" id="MobiDB-lite"/>
    </source>
</evidence>
<protein>
    <submittedName>
        <fullName evidence="3">Uncharacterized protein</fullName>
    </submittedName>
</protein>
<evidence type="ECO:0000256" key="2">
    <source>
        <dbReference type="SAM" id="Phobius"/>
    </source>
</evidence>
<keyword evidence="2" id="KW-1133">Transmembrane helix</keyword>
<feature type="transmembrane region" description="Helical" evidence="2">
    <location>
        <begin position="138"/>
        <end position="160"/>
    </location>
</feature>
<comment type="caution">
    <text evidence="3">The sequence shown here is derived from an EMBL/GenBank/DDBJ whole genome shotgun (WGS) entry which is preliminary data.</text>
</comment>
<feature type="compositionally biased region" description="Polar residues" evidence="1">
    <location>
        <begin position="65"/>
        <end position="83"/>
    </location>
</feature>
<feature type="region of interest" description="Disordered" evidence="1">
    <location>
        <begin position="46"/>
        <end position="89"/>
    </location>
</feature>
<sequence length="374" mass="40626">MRLHVQSASRDCPSSEYVHYVCFDFFGCCKSNPCFPPASCPPADRPDPISPIELSSPSEPRLPETVTSYPTPASQSQDQSLPHTSEPKLPEISKRILSKALILTRTSADSAPRVSTATGNPQTTAPTSDSPGKPHDGLAGEIVGGVVAAIFILLILFGLWTTQKHRRSIPIAGDYIITEKSFEKANELAPRTSIHTSTPKAYHQLRQDDAEVAYGNEISTRPGTPRRLSISDLPSHSTFSQEREPGNVGTSVALNEDLSSTTEASHLTPCVEMLASIPPRENVTHELPDMKNHFRVDIPLHAENNLINKWGKFWAVPATACAATLGVTPQLSLTTPEGVVFGSNQGVNRSLSARAVQHVMGFMSFRENIQQRSS</sequence>
<reference evidence="3 4" key="1">
    <citation type="submission" date="2015-07" db="EMBL/GenBank/DDBJ databases">
        <title>Emmonsia species relationships and genome sequence.</title>
        <authorList>
            <consortium name="The Broad Institute Genomics Platform"/>
            <person name="Cuomo C.A."/>
            <person name="Munoz J.F."/>
            <person name="Imamovic A."/>
            <person name="Priest M.E."/>
            <person name="Young S."/>
            <person name="Clay O.K."/>
            <person name="McEwen J.G."/>
        </authorList>
    </citation>
    <scope>NUCLEOTIDE SEQUENCE [LARGE SCALE GENOMIC DNA]</scope>
    <source>
        <strain evidence="3 4">UAMH 9510</strain>
    </source>
</reference>
<dbReference type="EMBL" id="LGRN01000004">
    <property type="protein sequence ID" value="OJD19808.1"/>
    <property type="molecule type" value="Genomic_DNA"/>
</dbReference>
<gene>
    <name evidence="3" type="ORF">AJ78_00309</name>
</gene>
<dbReference type="VEuPathDB" id="FungiDB:AJ78_00309"/>
<keyword evidence="4" id="KW-1185">Reference proteome</keyword>
<evidence type="ECO:0000313" key="3">
    <source>
        <dbReference type="EMBL" id="OJD19808.1"/>
    </source>
</evidence>
<feature type="region of interest" description="Disordered" evidence="1">
    <location>
        <begin position="217"/>
        <end position="249"/>
    </location>
</feature>
<keyword evidence="2" id="KW-0812">Transmembrane</keyword>
<accession>A0A1J9PTS6</accession>
<dbReference type="AlphaFoldDB" id="A0A1J9PTS6"/>
<feature type="compositionally biased region" description="Low complexity" evidence="1">
    <location>
        <begin position="50"/>
        <end position="59"/>
    </location>
</feature>
<keyword evidence="2" id="KW-0472">Membrane</keyword>
<dbReference type="OrthoDB" id="4188883at2759"/>